<keyword evidence="1" id="KW-0812">Transmembrane</keyword>
<keyword evidence="3" id="KW-0645">Protease</keyword>
<keyword evidence="4" id="KW-1185">Reference proteome</keyword>
<comment type="caution">
    <text evidence="3">The sequence shown here is derived from an EMBL/GenBank/DDBJ whole genome shotgun (WGS) entry which is preliminary data.</text>
</comment>
<dbReference type="Pfam" id="PF02517">
    <property type="entry name" value="Rce1-like"/>
    <property type="match status" value="1"/>
</dbReference>
<dbReference type="EMBL" id="SMLW01000543">
    <property type="protein sequence ID" value="MTI25823.1"/>
    <property type="molecule type" value="Genomic_DNA"/>
</dbReference>
<keyword evidence="3" id="KW-0378">Hydrolase</keyword>
<keyword evidence="1" id="KW-0472">Membrane</keyword>
<sequence length="296" mass="33656">MKAIIKRVLFFPITKMIIGIAVCFSLFVGFQNFVSKPLFYSIIQDKNIADPIIHLFSVVVLLLSYYCLFRLYDKRKITELSIKHLPKEMLGGFALGFLTISLTISILYFLGYYQFISISTAHYSLKLFGLLMVAALIEDLFVRGIIVRESENWLGTNIALIIGMLFETDHLFNPNANLFSVFFILVWGFTLAMLFVYTKRIWLPFFFHLGWNFAQPFYGSNLTGLDDMGRIIQSELNGPEIYTGGAVGVEGSIFTAVFLLLIGVILYILAKKEGKIIRRPVSVKNPTISYEEHGGY</sequence>
<gene>
    <name evidence="3" type="ORF">E1163_12785</name>
</gene>
<evidence type="ECO:0000313" key="4">
    <source>
        <dbReference type="Proteomes" id="UP000798808"/>
    </source>
</evidence>
<evidence type="ECO:0000313" key="3">
    <source>
        <dbReference type="EMBL" id="MTI25823.1"/>
    </source>
</evidence>
<dbReference type="InterPro" id="IPR003675">
    <property type="entry name" value="Rce1/LyrA-like_dom"/>
</dbReference>
<dbReference type="PANTHER" id="PTHR39430:SF1">
    <property type="entry name" value="PROTEASE"/>
    <property type="match status" value="1"/>
</dbReference>
<feature type="transmembrane region" description="Helical" evidence="1">
    <location>
        <begin position="51"/>
        <end position="69"/>
    </location>
</feature>
<feature type="transmembrane region" description="Helical" evidence="1">
    <location>
        <begin position="178"/>
        <end position="196"/>
    </location>
</feature>
<reference evidence="3 4" key="1">
    <citation type="submission" date="2019-02" db="EMBL/GenBank/DDBJ databases">
        <authorList>
            <person name="Goldberg S.R."/>
            <person name="Haltli B.A."/>
            <person name="Correa H."/>
            <person name="Russell K.G."/>
        </authorList>
    </citation>
    <scope>NUCLEOTIDE SEQUENCE [LARGE SCALE GENOMIC DNA]</scope>
    <source>
        <strain evidence="3 4">JCM 16186</strain>
    </source>
</reference>
<feature type="transmembrane region" description="Helical" evidence="1">
    <location>
        <begin position="9"/>
        <end position="31"/>
    </location>
</feature>
<dbReference type="Proteomes" id="UP000798808">
    <property type="component" value="Unassembled WGS sequence"/>
</dbReference>
<feature type="transmembrane region" description="Helical" evidence="1">
    <location>
        <begin position="123"/>
        <end position="142"/>
    </location>
</feature>
<evidence type="ECO:0000259" key="2">
    <source>
        <dbReference type="Pfam" id="PF02517"/>
    </source>
</evidence>
<evidence type="ECO:0000256" key="1">
    <source>
        <dbReference type="SAM" id="Phobius"/>
    </source>
</evidence>
<keyword evidence="1" id="KW-1133">Transmembrane helix</keyword>
<feature type="transmembrane region" description="Helical" evidence="1">
    <location>
        <begin position="252"/>
        <end position="270"/>
    </location>
</feature>
<keyword evidence="3" id="KW-0482">Metalloprotease</keyword>
<name>A0ABW9RNW0_9BACT</name>
<feature type="domain" description="CAAX prenyl protease 2/Lysostaphin resistance protein A-like" evidence="2">
    <location>
        <begin position="125"/>
        <end position="213"/>
    </location>
</feature>
<dbReference type="PANTHER" id="PTHR39430">
    <property type="entry name" value="MEMBRANE-ASSOCIATED PROTEASE-RELATED"/>
    <property type="match status" value="1"/>
</dbReference>
<proteinExistence type="predicted"/>
<organism evidence="3 4">
    <name type="scientific">Fulvivirga kasyanovii</name>
    <dbReference type="NCBI Taxonomy" id="396812"/>
    <lineage>
        <taxon>Bacteria</taxon>
        <taxon>Pseudomonadati</taxon>
        <taxon>Bacteroidota</taxon>
        <taxon>Cytophagia</taxon>
        <taxon>Cytophagales</taxon>
        <taxon>Fulvivirgaceae</taxon>
        <taxon>Fulvivirga</taxon>
    </lineage>
</organism>
<protein>
    <submittedName>
        <fullName evidence="3">CPBP family intramembrane metalloprotease</fullName>
    </submittedName>
</protein>
<dbReference type="RefSeq" id="WP_155172316.1">
    <property type="nucleotide sequence ID" value="NZ_BAAAFL010000068.1"/>
</dbReference>
<dbReference type="GO" id="GO:0008237">
    <property type="term" value="F:metallopeptidase activity"/>
    <property type="evidence" value="ECO:0007669"/>
    <property type="project" value="UniProtKB-KW"/>
</dbReference>
<accession>A0ABW9RNW0</accession>
<feature type="transmembrane region" description="Helical" evidence="1">
    <location>
        <begin position="90"/>
        <end position="111"/>
    </location>
</feature>